<dbReference type="RefSeq" id="WP_058442261.1">
    <property type="nucleotide sequence ID" value="NZ_CAAAHU010000018.1"/>
</dbReference>
<evidence type="ECO:0000313" key="2">
    <source>
        <dbReference type="Proteomes" id="UP000054742"/>
    </source>
</evidence>
<gene>
    <name evidence="1" type="ORF">Lbru_2268</name>
</gene>
<dbReference type="InterPro" id="IPR011004">
    <property type="entry name" value="Trimer_LpxA-like_sf"/>
</dbReference>
<dbReference type="InterPro" id="IPR001451">
    <property type="entry name" value="Hexapep"/>
</dbReference>
<dbReference type="SUPFAM" id="SSF51161">
    <property type="entry name" value="Trimeric LpxA-like enzymes"/>
    <property type="match status" value="1"/>
</dbReference>
<accession>A0A0W0S3I4</accession>
<dbReference type="AlphaFoldDB" id="A0A0W0S3I4"/>
<dbReference type="Gene3D" id="2.160.10.10">
    <property type="entry name" value="Hexapeptide repeat proteins"/>
    <property type="match status" value="1"/>
</dbReference>
<dbReference type="PATRIC" id="fig|29422.6.peg.2418"/>
<sequence length="71" mass="8017">MKNLKSRAEKIIFAQNRINGYRSEKSFIHPSVSIPNHVIIGKNVIIHENCTLGTEYKQALISADDLLVILL</sequence>
<keyword evidence="2" id="KW-1185">Reference proteome</keyword>
<reference evidence="1 2" key="1">
    <citation type="submission" date="2015-11" db="EMBL/GenBank/DDBJ databases">
        <title>Genomic analysis of 38 Legionella species identifies large and diverse effector repertoires.</title>
        <authorList>
            <person name="Burstein D."/>
            <person name="Amaro F."/>
            <person name="Zusman T."/>
            <person name="Lifshitz Z."/>
            <person name="Cohen O."/>
            <person name="Gilbert J.A."/>
            <person name="Pupko T."/>
            <person name="Shuman H.A."/>
            <person name="Segal G."/>
        </authorList>
    </citation>
    <scope>NUCLEOTIDE SEQUENCE [LARGE SCALE GENOMIC DNA]</scope>
    <source>
        <strain evidence="1 2">ATCC 43878</strain>
    </source>
</reference>
<proteinExistence type="predicted"/>
<dbReference type="Proteomes" id="UP000054742">
    <property type="component" value="Unassembled WGS sequence"/>
</dbReference>
<dbReference type="EMBL" id="LNXV01000033">
    <property type="protein sequence ID" value="KTC77976.1"/>
    <property type="molecule type" value="Genomic_DNA"/>
</dbReference>
<evidence type="ECO:0000313" key="1">
    <source>
        <dbReference type="EMBL" id="KTC77976.1"/>
    </source>
</evidence>
<name>A0A0W0S3I4_9GAMM</name>
<organism evidence="1 2">
    <name type="scientific">Legionella brunensis</name>
    <dbReference type="NCBI Taxonomy" id="29422"/>
    <lineage>
        <taxon>Bacteria</taxon>
        <taxon>Pseudomonadati</taxon>
        <taxon>Pseudomonadota</taxon>
        <taxon>Gammaproteobacteria</taxon>
        <taxon>Legionellales</taxon>
        <taxon>Legionellaceae</taxon>
        <taxon>Legionella</taxon>
    </lineage>
</organism>
<dbReference type="GO" id="GO:0016740">
    <property type="term" value="F:transferase activity"/>
    <property type="evidence" value="ECO:0007669"/>
    <property type="project" value="UniProtKB-KW"/>
</dbReference>
<comment type="caution">
    <text evidence="1">The sequence shown here is derived from an EMBL/GenBank/DDBJ whole genome shotgun (WGS) entry which is preliminary data.</text>
</comment>
<protein>
    <submittedName>
        <fullName evidence="1">Bacterial transferase hexapeptide (Six repeats)</fullName>
    </submittedName>
</protein>
<keyword evidence="1" id="KW-0808">Transferase</keyword>
<dbReference type="Pfam" id="PF00132">
    <property type="entry name" value="Hexapep"/>
    <property type="match status" value="1"/>
</dbReference>